<keyword evidence="1" id="KW-1133">Transmembrane helix</keyword>
<keyword evidence="3" id="KW-1185">Reference proteome</keyword>
<evidence type="ECO:0008006" key="4">
    <source>
        <dbReference type="Google" id="ProtNLM"/>
    </source>
</evidence>
<dbReference type="EMBL" id="CP139368">
    <property type="protein sequence ID" value="WPR89378.1"/>
    <property type="molecule type" value="Genomic_DNA"/>
</dbReference>
<name>A0ABZ0SJV1_9MICO</name>
<dbReference type="Proteomes" id="UP001323798">
    <property type="component" value="Chromosome"/>
</dbReference>
<evidence type="ECO:0000256" key="1">
    <source>
        <dbReference type="SAM" id="Phobius"/>
    </source>
</evidence>
<keyword evidence="1" id="KW-0812">Transmembrane</keyword>
<proteinExistence type="predicted"/>
<feature type="transmembrane region" description="Helical" evidence="1">
    <location>
        <begin position="23"/>
        <end position="39"/>
    </location>
</feature>
<organism evidence="2 3">
    <name type="scientific">Microbacterium rhizosphaerae</name>
    <dbReference type="NCBI Taxonomy" id="1678237"/>
    <lineage>
        <taxon>Bacteria</taxon>
        <taxon>Bacillati</taxon>
        <taxon>Actinomycetota</taxon>
        <taxon>Actinomycetes</taxon>
        <taxon>Micrococcales</taxon>
        <taxon>Microbacteriaceae</taxon>
        <taxon>Microbacterium</taxon>
    </lineage>
</organism>
<evidence type="ECO:0000313" key="2">
    <source>
        <dbReference type="EMBL" id="WPR89378.1"/>
    </source>
</evidence>
<sequence>MALGGGLFLITLGCEITGQPALLWATLTGVVAVVVAILYRRRSRISAGTGGGADR</sequence>
<reference evidence="2 3" key="1">
    <citation type="submission" date="2023-11" db="EMBL/GenBank/DDBJ databases">
        <title>Genome sequence of Microbacterium rhizosphaerae KACC 19337.</title>
        <authorList>
            <person name="Choi H."/>
            <person name="Kim S."/>
            <person name="Kim Y."/>
            <person name="Kwon S.-W."/>
            <person name="Heo J."/>
        </authorList>
    </citation>
    <scope>NUCLEOTIDE SEQUENCE [LARGE SCALE GENOMIC DNA]</scope>
    <source>
        <strain evidence="2 3">KACC 19337</strain>
    </source>
</reference>
<accession>A0ABZ0SJV1</accession>
<gene>
    <name evidence="2" type="ORF">SM116_16705</name>
</gene>
<evidence type="ECO:0000313" key="3">
    <source>
        <dbReference type="Proteomes" id="UP001323798"/>
    </source>
</evidence>
<keyword evidence="1" id="KW-0472">Membrane</keyword>
<dbReference type="RefSeq" id="WP_320942094.1">
    <property type="nucleotide sequence ID" value="NZ_BAABEU010000001.1"/>
</dbReference>
<protein>
    <recommendedName>
        <fullName evidence="4">LPXTG cell wall anchor domain-containing protein</fullName>
    </recommendedName>
</protein>